<evidence type="ECO:0000256" key="3">
    <source>
        <dbReference type="ARBA" id="ARBA00022679"/>
    </source>
</evidence>
<dbReference type="Proteomes" id="UP000057609">
    <property type="component" value="Chromosome"/>
</dbReference>
<dbReference type="Gene3D" id="3.90.550.10">
    <property type="entry name" value="Spore Coat Polysaccharide Biosynthesis Protein SpsA, Chain A"/>
    <property type="match status" value="1"/>
</dbReference>
<dbReference type="InterPro" id="IPR029044">
    <property type="entry name" value="Nucleotide-diphossugar_trans"/>
</dbReference>
<dbReference type="GO" id="GO:0016757">
    <property type="term" value="F:glycosyltransferase activity"/>
    <property type="evidence" value="ECO:0007669"/>
    <property type="project" value="UniProtKB-KW"/>
</dbReference>
<keyword evidence="2" id="KW-0328">Glycosyltransferase</keyword>
<accession>A0A0B5BGR5</accession>
<dbReference type="STRING" id="345632.GPICK_10425"/>
<evidence type="ECO:0000259" key="4">
    <source>
        <dbReference type="Pfam" id="PF00535"/>
    </source>
</evidence>
<keyword evidence="3 5" id="KW-0808">Transferase</keyword>
<keyword evidence="6" id="KW-1185">Reference proteome</keyword>
<evidence type="ECO:0000256" key="2">
    <source>
        <dbReference type="ARBA" id="ARBA00022676"/>
    </source>
</evidence>
<evidence type="ECO:0000256" key="1">
    <source>
        <dbReference type="ARBA" id="ARBA00006739"/>
    </source>
</evidence>
<dbReference type="SUPFAM" id="SSF53448">
    <property type="entry name" value="Nucleotide-diphospho-sugar transferases"/>
    <property type="match status" value="1"/>
</dbReference>
<dbReference type="PANTHER" id="PTHR43179:SF12">
    <property type="entry name" value="GALACTOFURANOSYLTRANSFERASE GLFT2"/>
    <property type="match status" value="1"/>
</dbReference>
<dbReference type="OrthoDB" id="9783791at2"/>
<protein>
    <submittedName>
        <fullName evidence="5">Glycosyl transferase family 2</fullName>
    </submittedName>
</protein>
<dbReference type="PANTHER" id="PTHR43179">
    <property type="entry name" value="RHAMNOSYLTRANSFERASE WBBL"/>
    <property type="match status" value="1"/>
</dbReference>
<reference evidence="5 6" key="1">
    <citation type="journal article" date="2015" name="Genome Announc.">
        <title>Complete Genome of Geobacter pickeringii G13T, a Metal-Reducing Isolate from Sedimentary Kaolin Deposits.</title>
        <authorList>
            <person name="Badalamenti J.P."/>
            <person name="Bond D.R."/>
        </authorList>
    </citation>
    <scope>NUCLEOTIDE SEQUENCE [LARGE SCALE GENOMIC DNA]</scope>
    <source>
        <strain evidence="5 6">G13</strain>
    </source>
</reference>
<evidence type="ECO:0000313" key="5">
    <source>
        <dbReference type="EMBL" id="AJE03710.1"/>
    </source>
</evidence>
<dbReference type="AlphaFoldDB" id="A0A0B5BGR5"/>
<evidence type="ECO:0000313" key="6">
    <source>
        <dbReference type="Proteomes" id="UP000057609"/>
    </source>
</evidence>
<sequence length="278" mass="32029">MRKGEPVSVVSIVIPVYNQVHYTKLCLESLLSTLDEHVEVLVLDNASSDGTAGYLAAVSCIRAIVNSDNLGCAGAWNQGVRETDSEWVVILNNDVIVSPGWLDGLLAVAERAGFDVVSPAIREGEFNYDIVAYGAEYCERMKDVLRRGVADGICFMVRRHVFETVGLFDEKFRIGQFEDADFFRRVRNAGFRIGTTGNSFIHHFGSVTQKAMKKNMQERPYVAENRAYFRAKWKLTWWRRLLERRWRKLRELAWRSQERLLHGHTLKEKWIDGSLRYY</sequence>
<dbReference type="CDD" id="cd04186">
    <property type="entry name" value="GT_2_like_c"/>
    <property type="match status" value="1"/>
</dbReference>
<dbReference type="Pfam" id="PF00535">
    <property type="entry name" value="Glycos_transf_2"/>
    <property type="match status" value="1"/>
</dbReference>
<dbReference type="RefSeq" id="WP_039742927.1">
    <property type="nucleotide sequence ID" value="NZ_CP009788.1"/>
</dbReference>
<comment type="similarity">
    <text evidence="1">Belongs to the glycosyltransferase 2 family.</text>
</comment>
<feature type="domain" description="Glycosyltransferase 2-like" evidence="4">
    <location>
        <begin position="11"/>
        <end position="129"/>
    </location>
</feature>
<proteinExistence type="inferred from homology"/>
<dbReference type="HOGENOM" id="CLU_023845_0_6_7"/>
<dbReference type="EMBL" id="CP009788">
    <property type="protein sequence ID" value="AJE03710.1"/>
    <property type="molecule type" value="Genomic_DNA"/>
</dbReference>
<name>A0A0B5BGR5_9BACT</name>
<organism evidence="5 6">
    <name type="scientific">Geobacter pickeringii</name>
    <dbReference type="NCBI Taxonomy" id="345632"/>
    <lineage>
        <taxon>Bacteria</taxon>
        <taxon>Pseudomonadati</taxon>
        <taxon>Thermodesulfobacteriota</taxon>
        <taxon>Desulfuromonadia</taxon>
        <taxon>Geobacterales</taxon>
        <taxon>Geobacteraceae</taxon>
        <taxon>Geobacter</taxon>
    </lineage>
</organism>
<gene>
    <name evidence="5" type="ORF">GPICK_10425</name>
</gene>
<dbReference type="KEGG" id="gpi:GPICK_10425"/>
<dbReference type="InterPro" id="IPR001173">
    <property type="entry name" value="Glyco_trans_2-like"/>
</dbReference>